<dbReference type="Proteomes" id="UP000325081">
    <property type="component" value="Unassembled WGS sequence"/>
</dbReference>
<keyword evidence="2" id="KW-1185">Reference proteome</keyword>
<dbReference type="AlphaFoldDB" id="A0A5A7P0N1"/>
<protein>
    <submittedName>
        <fullName evidence="1">Respiratory burst oxidase</fullName>
    </submittedName>
</protein>
<accession>A0A5A7P0N1</accession>
<gene>
    <name evidence="1" type="ORF">STAS_01980</name>
</gene>
<proteinExistence type="predicted"/>
<organism evidence="1 2">
    <name type="scientific">Striga asiatica</name>
    <name type="common">Asiatic witchweed</name>
    <name type="synonym">Buchnera asiatica</name>
    <dbReference type="NCBI Taxonomy" id="4170"/>
    <lineage>
        <taxon>Eukaryota</taxon>
        <taxon>Viridiplantae</taxon>
        <taxon>Streptophyta</taxon>
        <taxon>Embryophyta</taxon>
        <taxon>Tracheophyta</taxon>
        <taxon>Spermatophyta</taxon>
        <taxon>Magnoliopsida</taxon>
        <taxon>eudicotyledons</taxon>
        <taxon>Gunneridae</taxon>
        <taxon>Pentapetalae</taxon>
        <taxon>asterids</taxon>
        <taxon>lamiids</taxon>
        <taxon>Lamiales</taxon>
        <taxon>Orobanchaceae</taxon>
        <taxon>Buchnereae</taxon>
        <taxon>Striga</taxon>
    </lineage>
</organism>
<dbReference type="EMBL" id="BKCP01001002">
    <property type="protein sequence ID" value="GER26336.1"/>
    <property type="molecule type" value="Genomic_DNA"/>
</dbReference>
<comment type="caution">
    <text evidence="1">The sequence shown here is derived from an EMBL/GenBank/DDBJ whole genome shotgun (WGS) entry which is preliminary data.</text>
</comment>
<evidence type="ECO:0000313" key="2">
    <source>
        <dbReference type="Proteomes" id="UP000325081"/>
    </source>
</evidence>
<evidence type="ECO:0000313" key="1">
    <source>
        <dbReference type="EMBL" id="GER26336.1"/>
    </source>
</evidence>
<sequence length="157" mass="17370">MRLPVFGNKILKGNAGHLSDRHIAISFNYYLKQSDQMLGHIFFSSFPFTGIGAECTLQDHHQARKIHHAFASVSSGLERENEIAVGERQRRIARGGEGGIESALAARAVRSQRAQLDRMRSGAQKALWGLKFISDGKKSHVDGWSEKVTGEVSPSLR</sequence>
<reference evidence="2" key="1">
    <citation type="journal article" date="2019" name="Curr. Biol.">
        <title>Genome Sequence of Striga asiatica Provides Insight into the Evolution of Plant Parasitism.</title>
        <authorList>
            <person name="Yoshida S."/>
            <person name="Kim S."/>
            <person name="Wafula E.K."/>
            <person name="Tanskanen J."/>
            <person name="Kim Y.M."/>
            <person name="Honaas L."/>
            <person name="Yang Z."/>
            <person name="Spallek T."/>
            <person name="Conn C.E."/>
            <person name="Ichihashi Y."/>
            <person name="Cheong K."/>
            <person name="Cui S."/>
            <person name="Der J.P."/>
            <person name="Gundlach H."/>
            <person name="Jiao Y."/>
            <person name="Hori C."/>
            <person name="Ishida J.K."/>
            <person name="Kasahara H."/>
            <person name="Kiba T."/>
            <person name="Kim M.S."/>
            <person name="Koo N."/>
            <person name="Laohavisit A."/>
            <person name="Lee Y.H."/>
            <person name="Lumba S."/>
            <person name="McCourt P."/>
            <person name="Mortimer J.C."/>
            <person name="Mutuku J.M."/>
            <person name="Nomura T."/>
            <person name="Sasaki-Sekimoto Y."/>
            <person name="Seto Y."/>
            <person name="Wang Y."/>
            <person name="Wakatake T."/>
            <person name="Sakakibara H."/>
            <person name="Demura T."/>
            <person name="Yamaguchi S."/>
            <person name="Yoneyama K."/>
            <person name="Manabe R.I."/>
            <person name="Nelson D.C."/>
            <person name="Schulman A.H."/>
            <person name="Timko M.P."/>
            <person name="dePamphilis C.W."/>
            <person name="Choi D."/>
            <person name="Shirasu K."/>
        </authorList>
    </citation>
    <scope>NUCLEOTIDE SEQUENCE [LARGE SCALE GENOMIC DNA]</scope>
    <source>
        <strain evidence="2">cv. UVA1</strain>
    </source>
</reference>
<dbReference type="OrthoDB" id="1937454at2759"/>
<name>A0A5A7P0N1_STRAF</name>